<feature type="domain" description="Thioredoxin" evidence="2">
    <location>
        <begin position="4"/>
        <end position="157"/>
    </location>
</feature>
<dbReference type="EMBL" id="FPLJ01000102">
    <property type="protein sequence ID" value="SGZ00715.1"/>
    <property type="molecule type" value="Genomic_DNA"/>
</dbReference>
<sequence length="187" mass="20604">MSILTEYPIAPEIEASAWLNTTAPLSLSKMRGSVVVIHAFQMLCPGCVSHGIPQTKMIAETFSDKEVKVIGLHTVFEHHAVMTADALKAFIHEYRITFPIAIDMPASTGHIPKTMQCYEMRGTPTLILIDKNGRVRLNHFGRMDDMQVGKLISELVSEAAALTSLTEKAEPTLDSPESKCDENGCYI</sequence>
<feature type="region of interest" description="Disordered" evidence="1">
    <location>
        <begin position="168"/>
        <end position="187"/>
    </location>
</feature>
<dbReference type="InterPro" id="IPR013766">
    <property type="entry name" value="Thioredoxin_domain"/>
</dbReference>
<evidence type="ECO:0000313" key="4">
    <source>
        <dbReference type="Proteomes" id="UP000182660"/>
    </source>
</evidence>
<name>A0ABY1HKN2_9GAMM</name>
<dbReference type="SUPFAM" id="SSF52833">
    <property type="entry name" value="Thioredoxin-like"/>
    <property type="match status" value="1"/>
</dbReference>
<dbReference type="RefSeq" id="WP_075473402.1">
    <property type="nucleotide sequence ID" value="NZ_CAWQZC010000009.1"/>
</dbReference>
<proteinExistence type="predicted"/>
<accession>A0ABY1HKN2</accession>
<reference evidence="3 4" key="1">
    <citation type="submission" date="2016-11" db="EMBL/GenBank/DDBJ databases">
        <authorList>
            <person name="Klemetsen T."/>
        </authorList>
    </citation>
    <scope>NUCLEOTIDE SEQUENCE [LARGE SCALE GENOMIC DNA]</scope>
    <source>
        <strain evidence="3">MT 2528</strain>
    </source>
</reference>
<dbReference type="GeneID" id="61297855"/>
<dbReference type="PANTHER" id="PTHR42852:SF13">
    <property type="entry name" value="PROTEIN DIPZ"/>
    <property type="match status" value="1"/>
</dbReference>
<dbReference type="PROSITE" id="PS51352">
    <property type="entry name" value="THIOREDOXIN_2"/>
    <property type="match status" value="1"/>
</dbReference>
<evidence type="ECO:0000313" key="3">
    <source>
        <dbReference type="EMBL" id="SGZ00715.1"/>
    </source>
</evidence>
<dbReference type="PANTHER" id="PTHR42852">
    <property type="entry name" value="THIOL:DISULFIDE INTERCHANGE PROTEIN DSBE"/>
    <property type="match status" value="1"/>
</dbReference>
<keyword evidence="4" id="KW-1185">Reference proteome</keyword>
<dbReference type="Pfam" id="PF00578">
    <property type="entry name" value="AhpC-TSA"/>
    <property type="match status" value="1"/>
</dbReference>
<organism evidence="3 4">
    <name type="scientific">Moritella viscosa</name>
    <dbReference type="NCBI Taxonomy" id="80854"/>
    <lineage>
        <taxon>Bacteria</taxon>
        <taxon>Pseudomonadati</taxon>
        <taxon>Pseudomonadota</taxon>
        <taxon>Gammaproteobacteria</taxon>
        <taxon>Alteromonadales</taxon>
        <taxon>Moritellaceae</taxon>
        <taxon>Moritella</taxon>
    </lineage>
</organism>
<protein>
    <submittedName>
        <fullName evidence="3">Alkyl hydroperoxide reductase/ Thiol specific antioxidant/ Mal allergen</fullName>
    </submittedName>
</protein>
<dbReference type="InterPro" id="IPR036249">
    <property type="entry name" value="Thioredoxin-like_sf"/>
</dbReference>
<evidence type="ECO:0000256" key="1">
    <source>
        <dbReference type="SAM" id="MobiDB-lite"/>
    </source>
</evidence>
<evidence type="ECO:0000259" key="2">
    <source>
        <dbReference type="PROSITE" id="PS51352"/>
    </source>
</evidence>
<dbReference type="InterPro" id="IPR000866">
    <property type="entry name" value="AhpC/TSA"/>
</dbReference>
<comment type="caution">
    <text evidence="3">The sequence shown here is derived from an EMBL/GenBank/DDBJ whole genome shotgun (WGS) entry which is preliminary data.</text>
</comment>
<dbReference type="Gene3D" id="3.40.30.10">
    <property type="entry name" value="Glutaredoxin"/>
    <property type="match status" value="1"/>
</dbReference>
<dbReference type="Proteomes" id="UP000182660">
    <property type="component" value="Unassembled WGS sequence"/>
</dbReference>
<dbReference type="InterPro" id="IPR050553">
    <property type="entry name" value="Thioredoxin_ResA/DsbE_sf"/>
</dbReference>
<gene>
    <name evidence="3" type="ORF">MT2528_4078</name>
</gene>